<proteinExistence type="predicted"/>
<feature type="transmembrane region" description="Helical" evidence="4">
    <location>
        <begin position="291"/>
        <end position="313"/>
    </location>
</feature>
<dbReference type="PANTHER" id="PTHR23526">
    <property type="entry name" value="INTEGRAL MEMBRANE TRANSPORT PROTEIN-RELATED"/>
    <property type="match status" value="1"/>
</dbReference>
<dbReference type="PANTHER" id="PTHR23526:SF2">
    <property type="entry name" value="MAJOR FACILITATOR SUPERFAMILY (MFS) PROFILE DOMAIN-CONTAINING PROTEIN"/>
    <property type="match status" value="1"/>
</dbReference>
<feature type="transmembrane region" description="Helical" evidence="4">
    <location>
        <begin position="177"/>
        <end position="197"/>
    </location>
</feature>
<evidence type="ECO:0000256" key="3">
    <source>
        <dbReference type="ARBA" id="ARBA00023136"/>
    </source>
</evidence>
<keyword evidence="3 4" id="KW-0472">Membrane</keyword>
<feature type="transmembrane region" description="Helical" evidence="4">
    <location>
        <begin position="137"/>
        <end position="156"/>
    </location>
</feature>
<feature type="transmembrane region" description="Helical" evidence="4">
    <location>
        <begin position="63"/>
        <end position="84"/>
    </location>
</feature>
<accession>A0ABV2TYT1</accession>
<dbReference type="Pfam" id="PF07690">
    <property type="entry name" value="MFS_1"/>
    <property type="match status" value="1"/>
</dbReference>
<keyword evidence="2 4" id="KW-1133">Transmembrane helix</keyword>
<evidence type="ECO:0000313" key="5">
    <source>
        <dbReference type="EMBL" id="MET7029625.1"/>
    </source>
</evidence>
<evidence type="ECO:0000256" key="2">
    <source>
        <dbReference type="ARBA" id="ARBA00022989"/>
    </source>
</evidence>
<name>A0ABV2TYT1_9FLAO</name>
<evidence type="ECO:0000256" key="1">
    <source>
        <dbReference type="ARBA" id="ARBA00022692"/>
    </source>
</evidence>
<feature type="transmembrane region" description="Helical" evidence="4">
    <location>
        <begin position="349"/>
        <end position="367"/>
    </location>
</feature>
<feature type="transmembrane region" description="Helical" evidence="4">
    <location>
        <begin position="108"/>
        <end position="131"/>
    </location>
</feature>
<feature type="transmembrane region" description="Helical" evidence="4">
    <location>
        <begin position="325"/>
        <end position="343"/>
    </location>
</feature>
<keyword evidence="6" id="KW-1185">Reference proteome</keyword>
<dbReference type="RefSeq" id="WP_354618435.1">
    <property type="nucleotide sequence ID" value="NZ_JBEWYP010000004.1"/>
</dbReference>
<protein>
    <submittedName>
        <fullName evidence="5">MFS transporter</fullName>
    </submittedName>
</protein>
<gene>
    <name evidence="5" type="ORF">ABXZ32_09470</name>
</gene>
<reference evidence="5 6" key="1">
    <citation type="submission" date="2024-07" db="EMBL/GenBank/DDBJ databases">
        <title>The genome sequence of type strain Sediminicola luteus GDMCC 1.2596T.</title>
        <authorList>
            <person name="Liu Y."/>
        </authorList>
    </citation>
    <scope>NUCLEOTIDE SEQUENCE [LARGE SCALE GENOMIC DNA]</scope>
    <source>
        <strain evidence="5 6">GDMCC 1.2596</strain>
    </source>
</reference>
<organism evidence="5 6">
    <name type="scientific">Sediminicola luteus</name>
    <dbReference type="NCBI Taxonomy" id="319238"/>
    <lineage>
        <taxon>Bacteria</taxon>
        <taxon>Pseudomonadati</taxon>
        <taxon>Bacteroidota</taxon>
        <taxon>Flavobacteriia</taxon>
        <taxon>Flavobacteriales</taxon>
        <taxon>Flavobacteriaceae</taxon>
        <taxon>Sediminicola</taxon>
    </lineage>
</organism>
<evidence type="ECO:0000313" key="6">
    <source>
        <dbReference type="Proteomes" id="UP001549773"/>
    </source>
</evidence>
<evidence type="ECO:0000256" key="4">
    <source>
        <dbReference type="SAM" id="Phobius"/>
    </source>
</evidence>
<dbReference type="EMBL" id="JBEWYP010000004">
    <property type="protein sequence ID" value="MET7029625.1"/>
    <property type="molecule type" value="Genomic_DNA"/>
</dbReference>
<dbReference type="InterPro" id="IPR036259">
    <property type="entry name" value="MFS_trans_sf"/>
</dbReference>
<dbReference type="Gene3D" id="1.20.1250.20">
    <property type="entry name" value="MFS general substrate transporter like domains"/>
    <property type="match status" value="2"/>
</dbReference>
<feature type="transmembrane region" description="Helical" evidence="4">
    <location>
        <begin position="387"/>
        <end position="405"/>
    </location>
</feature>
<dbReference type="Proteomes" id="UP001549773">
    <property type="component" value="Unassembled WGS sequence"/>
</dbReference>
<comment type="caution">
    <text evidence="5">The sequence shown here is derived from an EMBL/GenBank/DDBJ whole genome shotgun (WGS) entry which is preliminary data.</text>
</comment>
<feature type="transmembrane region" description="Helical" evidence="4">
    <location>
        <begin position="203"/>
        <end position="225"/>
    </location>
</feature>
<dbReference type="InterPro" id="IPR011701">
    <property type="entry name" value="MFS"/>
</dbReference>
<sequence>MNTKKQSLNLENIYDFINNEEDARICKDIEESACRTTPKNYFLIMISNTLTSLGDTLSNPKTVLAWLMSYVNAPVYLISFIVPIRESGSMLPQIIIGSFVRKKEIRKWIWVMGSVLQFLSISAIGLIAMHFEGTEAGWYMVLCLVAFSLSRGLCSVASKDVLGKTIPKTRRGKLKGYTASVSGVLVLLAGLFMIYKSKEEQDVLFYSYIIFFAGSLWLLAAIVYANIKEFPGETSGGKNGLMEALSKMNLVKTDKPFRKFIISRSLLLCTALTAPYYVLLAQTYLGKESYLLGLFIIANGLASIISAPIWGAMADKSSKNVMVRSGLIAALLGIAFFVIITWMDGLRENYWLYPFAFFLLGIAHSGVRLGRKTYIVDMAGGNKRTDYVAVSNTLIGIILLITGGISALASIFSVEGIILVLSLLGIAGAYTSSRLPEVQ</sequence>
<keyword evidence="1 4" id="KW-0812">Transmembrane</keyword>
<dbReference type="InterPro" id="IPR052528">
    <property type="entry name" value="Sugar_transport-like"/>
</dbReference>
<feature type="transmembrane region" description="Helical" evidence="4">
    <location>
        <begin position="265"/>
        <end position="285"/>
    </location>
</feature>
<feature type="transmembrane region" description="Helical" evidence="4">
    <location>
        <begin position="411"/>
        <end position="430"/>
    </location>
</feature>
<dbReference type="SUPFAM" id="SSF103473">
    <property type="entry name" value="MFS general substrate transporter"/>
    <property type="match status" value="1"/>
</dbReference>